<evidence type="ECO:0000313" key="2">
    <source>
        <dbReference type="Proteomes" id="UP000019678"/>
    </source>
</evidence>
<comment type="caution">
    <text evidence="1">The sequence shown here is derived from an EMBL/GenBank/DDBJ whole genome shotgun (WGS) entry which is preliminary data.</text>
</comment>
<dbReference type="eggNOG" id="ENOG5032P2X">
    <property type="taxonomic scope" value="Bacteria"/>
</dbReference>
<proteinExistence type="predicted"/>
<dbReference type="STRING" id="1192034.CAP_3028"/>
<sequence>MVKQFRATTPDYYARWSYEQLIQLQPHIHFEGLWALAGKYFVVCPEVHEARASDGEALSPWFEQHCRVLGASVEIVEAPPAGSERVAERSSADRALLRGSPRTVGQLFTELAVSLPRNFPEFFLENAGGLITVVTSSTLSDDQCMRFLSECDRLGDDVPIKFEVRSAQHASVDPFRVSVRRVGINLIPCRHLPSNLGRDLRFAIEEDEDFWTANREKILGSYTVDRADVLGTRWSSRDTLACVVDALGRQRHNIRSHLSLYERVYLVMPLAEHFDTACSGLAVTQDELLELVALDRVRLLLPQSVDRYPLTWLSKVAEKSPLALLPSRRLLAGVIADSRCRIPLVYPPLSPRDRYLTLNALARAAHSTSDEGVKSLMLRMTQELGNSWSSVDASLHYGGAMGSASCGIGWLTAAAYEHVSGKDLRIEMSTAGMKVEWAAALGAHLFPIVGEGYDETAACDLVAGLYGPAASGSVVPPAALSTIDDILALDSRVPVVAFAKEFSTTNVNRLRELVLRLTRENIDPEFLSAAIEKFNADVRHYERRPDLLKTVNIVGHLSAAVTATQLVDPGVMRFLPILWTALAFLLARLIDEVPDKNGAAGAVIDYLNGVLASKPNSEVVLVARAKKHVKILRR</sequence>
<name>A0A017T8Z0_9BACT</name>
<protein>
    <submittedName>
        <fullName evidence="1">Uncharacterized protein</fullName>
    </submittedName>
</protein>
<dbReference type="OrthoDB" id="5905929at2"/>
<keyword evidence="2" id="KW-1185">Reference proteome</keyword>
<dbReference type="EMBL" id="ASRX01000021">
    <property type="protein sequence ID" value="EYF05738.1"/>
    <property type="molecule type" value="Genomic_DNA"/>
</dbReference>
<dbReference type="RefSeq" id="WP_156040846.1">
    <property type="nucleotide sequence ID" value="NZ_ASRX01000021.1"/>
</dbReference>
<evidence type="ECO:0000313" key="1">
    <source>
        <dbReference type="EMBL" id="EYF05738.1"/>
    </source>
</evidence>
<gene>
    <name evidence="1" type="ORF">CAP_3028</name>
</gene>
<dbReference type="AlphaFoldDB" id="A0A017T8Z0"/>
<accession>A0A017T8Z0</accession>
<reference evidence="1 2" key="1">
    <citation type="submission" date="2013-05" db="EMBL/GenBank/DDBJ databases">
        <title>Genome assembly of Chondromyces apiculatus DSM 436.</title>
        <authorList>
            <person name="Sharma G."/>
            <person name="Khatri I."/>
            <person name="Kaur C."/>
            <person name="Mayilraj S."/>
            <person name="Subramanian S."/>
        </authorList>
    </citation>
    <scope>NUCLEOTIDE SEQUENCE [LARGE SCALE GENOMIC DNA]</scope>
    <source>
        <strain evidence="1 2">DSM 436</strain>
    </source>
</reference>
<dbReference type="Proteomes" id="UP000019678">
    <property type="component" value="Unassembled WGS sequence"/>
</dbReference>
<organism evidence="1 2">
    <name type="scientific">Chondromyces apiculatus DSM 436</name>
    <dbReference type="NCBI Taxonomy" id="1192034"/>
    <lineage>
        <taxon>Bacteria</taxon>
        <taxon>Pseudomonadati</taxon>
        <taxon>Myxococcota</taxon>
        <taxon>Polyangia</taxon>
        <taxon>Polyangiales</taxon>
        <taxon>Polyangiaceae</taxon>
        <taxon>Chondromyces</taxon>
    </lineage>
</organism>